<reference evidence="5 6" key="1">
    <citation type="journal article" date="2015" name="Nat. Commun.">
        <title>Outbred genome sequencing and CRISPR/Cas9 gene editing in butterflies.</title>
        <authorList>
            <person name="Li X."/>
            <person name="Fan D."/>
            <person name="Zhang W."/>
            <person name="Liu G."/>
            <person name="Zhang L."/>
            <person name="Zhao L."/>
            <person name="Fang X."/>
            <person name="Chen L."/>
            <person name="Dong Y."/>
            <person name="Chen Y."/>
            <person name="Ding Y."/>
            <person name="Zhao R."/>
            <person name="Feng M."/>
            <person name="Zhu Y."/>
            <person name="Feng Y."/>
            <person name="Jiang X."/>
            <person name="Zhu D."/>
            <person name="Xiang H."/>
            <person name="Feng X."/>
            <person name="Li S."/>
            <person name="Wang J."/>
            <person name="Zhang G."/>
            <person name="Kronforst M.R."/>
            <person name="Wang W."/>
        </authorList>
    </citation>
    <scope>NUCLEOTIDE SEQUENCE [LARGE SCALE GENOMIC DNA]</scope>
    <source>
        <strain evidence="5">Ya'a_city_454_Px</strain>
        <tissue evidence="5">Whole body</tissue>
    </source>
</reference>
<dbReference type="OrthoDB" id="412780at2759"/>
<feature type="domain" description="Cytosolic fatty-acid binding proteins" evidence="4">
    <location>
        <begin position="7"/>
        <end position="24"/>
    </location>
</feature>
<proteinExistence type="inferred from homology"/>
<evidence type="ECO:0000256" key="1">
    <source>
        <dbReference type="ARBA" id="ARBA00008390"/>
    </source>
</evidence>
<evidence type="ECO:0000256" key="2">
    <source>
        <dbReference type="ARBA" id="ARBA00023121"/>
    </source>
</evidence>
<dbReference type="STRING" id="66420.A0A194Q0K6"/>
<reference evidence="7" key="2">
    <citation type="submission" date="2025-04" db="UniProtKB">
        <authorList>
            <consortium name="RefSeq"/>
        </authorList>
    </citation>
    <scope>IDENTIFICATION</scope>
</reference>
<dbReference type="Proteomes" id="UP000694872">
    <property type="component" value="Unplaced"/>
</dbReference>
<dbReference type="PANTHER" id="PTHR11955">
    <property type="entry name" value="FATTY ACID BINDING PROTEIN"/>
    <property type="match status" value="1"/>
</dbReference>
<dbReference type="PROSITE" id="PS00214">
    <property type="entry name" value="FABP"/>
    <property type="match status" value="1"/>
</dbReference>
<comment type="similarity">
    <text evidence="1 3">Belongs to the calycin superfamily. Fatty-acid binding protein (FABP) family.</text>
</comment>
<keyword evidence="2" id="KW-0446">Lipid-binding</keyword>
<dbReference type="EMBL" id="KQ459582">
    <property type="protein sequence ID" value="KPI98838.1"/>
    <property type="molecule type" value="Genomic_DNA"/>
</dbReference>
<dbReference type="InterPro" id="IPR000463">
    <property type="entry name" value="Fatty_acid-bd"/>
</dbReference>
<dbReference type="Gene3D" id="2.40.128.20">
    <property type="match status" value="1"/>
</dbReference>
<dbReference type="AlphaFoldDB" id="A0A194Q0K6"/>
<evidence type="ECO:0000313" key="6">
    <source>
        <dbReference type="Proteomes" id="UP000053268"/>
    </source>
</evidence>
<dbReference type="GeneID" id="106117873"/>
<dbReference type="InterPro" id="IPR031259">
    <property type="entry name" value="ILBP"/>
</dbReference>
<dbReference type="InterPro" id="IPR000566">
    <property type="entry name" value="Lipocln_cytosolic_FA-bd_dom"/>
</dbReference>
<dbReference type="InterPro" id="IPR012674">
    <property type="entry name" value="Calycin"/>
</dbReference>
<evidence type="ECO:0000256" key="3">
    <source>
        <dbReference type="RuleBase" id="RU003696"/>
    </source>
</evidence>
<dbReference type="PRINTS" id="PR00178">
    <property type="entry name" value="FATTYACIDBP"/>
</dbReference>
<evidence type="ECO:0000313" key="5">
    <source>
        <dbReference type="EMBL" id="KPI98838.1"/>
    </source>
</evidence>
<dbReference type="SUPFAM" id="SSF50814">
    <property type="entry name" value="Lipocalins"/>
    <property type="match status" value="1"/>
</dbReference>
<gene>
    <name evidence="7" type="primary">LOC106117873</name>
    <name evidence="5" type="ORF">RR46_10156</name>
</gene>
<dbReference type="RefSeq" id="XP_013167813.1">
    <property type="nucleotide sequence ID" value="XM_013312359.1"/>
</dbReference>
<accession>A0A194Q0K6</accession>
<dbReference type="Pfam" id="PF00061">
    <property type="entry name" value="Lipocalin"/>
    <property type="match status" value="1"/>
</dbReference>
<protein>
    <submittedName>
        <fullName evidence="7">Fatty acid-binding protein, muscle-like</fullName>
    </submittedName>
    <submittedName>
        <fullName evidence="5">Fatty acid-binding protein-like 5</fullName>
    </submittedName>
</protein>
<dbReference type="KEGG" id="pxu:106117873"/>
<dbReference type="GO" id="GO:0008289">
    <property type="term" value="F:lipid binding"/>
    <property type="evidence" value="ECO:0007669"/>
    <property type="project" value="UniProtKB-KW"/>
</dbReference>
<sequence length="137" mass="15604">MEEFLGVKYVMVGSENFEDYLIFIGVGYIARKAALTLRPTHCLTLNENGTYTFSFSSRLVNSSVTFALGVEFDEVKPDGIKVKSVITIEGNKMIHIQREENGRTSKHIREFFHDKMIATTTAEGLDKIVKRYFEAVR</sequence>
<keyword evidence="6" id="KW-1185">Reference proteome</keyword>
<keyword evidence="3" id="KW-0813">Transport</keyword>
<evidence type="ECO:0000313" key="7">
    <source>
        <dbReference type="RefSeq" id="XP_013167813.1"/>
    </source>
</evidence>
<organism evidence="5 6">
    <name type="scientific">Papilio xuthus</name>
    <name type="common">Asian swallowtail butterfly</name>
    <dbReference type="NCBI Taxonomy" id="66420"/>
    <lineage>
        <taxon>Eukaryota</taxon>
        <taxon>Metazoa</taxon>
        <taxon>Ecdysozoa</taxon>
        <taxon>Arthropoda</taxon>
        <taxon>Hexapoda</taxon>
        <taxon>Insecta</taxon>
        <taxon>Pterygota</taxon>
        <taxon>Neoptera</taxon>
        <taxon>Endopterygota</taxon>
        <taxon>Lepidoptera</taxon>
        <taxon>Glossata</taxon>
        <taxon>Ditrysia</taxon>
        <taxon>Papilionoidea</taxon>
        <taxon>Papilionidae</taxon>
        <taxon>Papilioninae</taxon>
        <taxon>Papilio</taxon>
    </lineage>
</organism>
<dbReference type="CDD" id="cd00742">
    <property type="entry name" value="FABP"/>
    <property type="match status" value="1"/>
</dbReference>
<dbReference type="Proteomes" id="UP000053268">
    <property type="component" value="Unassembled WGS sequence"/>
</dbReference>
<name>A0A194Q0K6_PAPXU</name>
<evidence type="ECO:0000259" key="4">
    <source>
        <dbReference type="PROSITE" id="PS00214"/>
    </source>
</evidence>